<dbReference type="AlphaFoldDB" id="A0A4Q9PVS5"/>
<dbReference type="STRING" id="114155.A0A4Q9PVS5"/>
<sequence>MEMAARAGGLNYIIGRVKNDVTRSKYGKRLPQNRTSEIKQARSLVHTAVDPQVRNDLRAKLADAEENYRLVQEEEEKLSKEDNHIQIEGRAFKARNDDLEKRKRAVLDARKKIEAAQLRLQNEKKKLDKLLNAKPVDVERNNLKSELLKLAGQRVTNVQQYVRLMHESIKEQEKATLAGLEYLQVQANKEALEATCKEQKEAIEVAQANFVEISQKWKKIKEDSREKLRISKEKLDACDDEIRQKFQQLEEAGEIAAKSREEWEAELAQGQEELNMNMATNANVVEQYNKRKAEVRPHVLPWSSVLLTCG</sequence>
<name>A0A4Q9PVS5_9APHY</name>
<dbReference type="GO" id="GO:0000724">
    <property type="term" value="P:double-strand break repair via homologous recombination"/>
    <property type="evidence" value="ECO:0007669"/>
    <property type="project" value="TreeGrafter"/>
</dbReference>
<keyword evidence="4" id="KW-1185">Reference proteome</keyword>
<reference evidence="3 4" key="1">
    <citation type="submission" date="2019-01" db="EMBL/GenBank/DDBJ databases">
        <title>Draft genome sequences of three monokaryotic isolates of the white-rot basidiomycete fungus Dichomitus squalens.</title>
        <authorList>
            <consortium name="DOE Joint Genome Institute"/>
            <person name="Lopez S.C."/>
            <person name="Andreopoulos B."/>
            <person name="Pangilinan J."/>
            <person name="Lipzen A."/>
            <person name="Riley R."/>
            <person name="Ahrendt S."/>
            <person name="Ng V."/>
            <person name="Barry K."/>
            <person name="Daum C."/>
            <person name="Grigoriev I.V."/>
            <person name="Hilden K.S."/>
            <person name="Makela M.R."/>
            <person name="de Vries R.P."/>
        </authorList>
    </citation>
    <scope>NUCLEOTIDE SEQUENCE [LARGE SCALE GENOMIC DNA]</scope>
    <source>
        <strain evidence="3 4">CBS 464.89</strain>
    </source>
</reference>
<dbReference type="GO" id="GO:0005634">
    <property type="term" value="C:nucleus"/>
    <property type="evidence" value="ECO:0007669"/>
    <property type="project" value="TreeGrafter"/>
</dbReference>
<feature type="coiled-coil region" evidence="2">
    <location>
        <begin position="182"/>
        <end position="209"/>
    </location>
</feature>
<dbReference type="PANTHER" id="PTHR45916:SF1">
    <property type="entry name" value="STRUCTURAL MAINTENANCE OF CHROMOSOMES PROTEIN 5"/>
    <property type="match status" value="1"/>
</dbReference>
<evidence type="ECO:0000256" key="2">
    <source>
        <dbReference type="SAM" id="Coils"/>
    </source>
</evidence>
<evidence type="ECO:0000313" key="3">
    <source>
        <dbReference type="EMBL" id="TBU58693.1"/>
    </source>
</evidence>
<keyword evidence="1 2" id="KW-0175">Coiled coil</keyword>
<dbReference type="Proteomes" id="UP000292082">
    <property type="component" value="Unassembled WGS sequence"/>
</dbReference>
<dbReference type="GO" id="GO:0030915">
    <property type="term" value="C:Smc5-Smc6 complex"/>
    <property type="evidence" value="ECO:0007669"/>
    <property type="project" value="TreeGrafter"/>
</dbReference>
<evidence type="ECO:0000313" key="4">
    <source>
        <dbReference type="Proteomes" id="UP000292082"/>
    </source>
</evidence>
<organism evidence="3 4">
    <name type="scientific">Dichomitus squalens</name>
    <dbReference type="NCBI Taxonomy" id="114155"/>
    <lineage>
        <taxon>Eukaryota</taxon>
        <taxon>Fungi</taxon>
        <taxon>Dikarya</taxon>
        <taxon>Basidiomycota</taxon>
        <taxon>Agaricomycotina</taxon>
        <taxon>Agaricomycetes</taxon>
        <taxon>Polyporales</taxon>
        <taxon>Polyporaceae</taxon>
        <taxon>Dichomitus</taxon>
    </lineage>
</organism>
<evidence type="ECO:0000256" key="1">
    <source>
        <dbReference type="ARBA" id="ARBA00023054"/>
    </source>
</evidence>
<dbReference type="PANTHER" id="PTHR45916">
    <property type="entry name" value="STRUCTURAL MAINTENANCE OF CHROMOSOMES PROTEIN 5"/>
    <property type="match status" value="1"/>
</dbReference>
<accession>A0A4Q9PVS5</accession>
<dbReference type="GO" id="GO:0003697">
    <property type="term" value="F:single-stranded DNA binding"/>
    <property type="evidence" value="ECO:0007669"/>
    <property type="project" value="TreeGrafter"/>
</dbReference>
<dbReference type="EMBL" id="ML145122">
    <property type="protein sequence ID" value="TBU58693.1"/>
    <property type="molecule type" value="Genomic_DNA"/>
</dbReference>
<proteinExistence type="predicted"/>
<feature type="coiled-coil region" evidence="2">
    <location>
        <begin position="54"/>
        <end position="133"/>
    </location>
</feature>
<protein>
    <submittedName>
        <fullName evidence="3">Uncharacterized protein</fullName>
    </submittedName>
</protein>
<gene>
    <name evidence="3" type="ORF">BD310DRAFT_457298</name>
</gene>